<feature type="domain" description="Tyrosine-protein phosphatase" evidence="2">
    <location>
        <begin position="176"/>
        <end position="417"/>
    </location>
</feature>
<dbReference type="SUPFAM" id="SSF52799">
    <property type="entry name" value="(Phosphotyrosine protein) phosphatases II"/>
    <property type="match status" value="1"/>
</dbReference>
<evidence type="ECO:0000313" key="7">
    <source>
        <dbReference type="WBParaSite" id="BXY_0368300.1"/>
    </source>
</evidence>
<dbReference type="InterPro" id="IPR003595">
    <property type="entry name" value="Tyr_Pase_cat"/>
</dbReference>
<dbReference type="Proteomes" id="UP000095284">
    <property type="component" value="Unplaced"/>
</dbReference>
<dbReference type="InterPro" id="IPR016130">
    <property type="entry name" value="Tyr_Pase_AS"/>
</dbReference>
<evidence type="ECO:0000256" key="1">
    <source>
        <dbReference type="SAM" id="MobiDB-lite"/>
    </source>
</evidence>
<dbReference type="PRINTS" id="PR00700">
    <property type="entry name" value="PRTYPHPHTASE"/>
</dbReference>
<reference evidence="4" key="2">
    <citation type="submission" date="2020-09" db="EMBL/GenBank/DDBJ databases">
        <authorList>
            <person name="Kikuchi T."/>
        </authorList>
    </citation>
    <scope>NUCLEOTIDE SEQUENCE</scope>
    <source>
        <strain evidence="4">Ka4C1</strain>
    </source>
</reference>
<dbReference type="PROSITE" id="PS50055">
    <property type="entry name" value="TYR_PHOSPHATASE_PTP"/>
    <property type="match status" value="1"/>
</dbReference>
<dbReference type="OrthoDB" id="5855337at2759"/>
<accession>A0A1I7RSH9</accession>
<dbReference type="SMART" id="SM00404">
    <property type="entry name" value="PTPc_motif"/>
    <property type="match status" value="1"/>
</dbReference>
<evidence type="ECO:0000313" key="5">
    <source>
        <dbReference type="Proteomes" id="UP000095284"/>
    </source>
</evidence>
<dbReference type="InterPro" id="IPR000242">
    <property type="entry name" value="PTP_cat"/>
</dbReference>
<reference evidence="7" key="1">
    <citation type="submission" date="2016-11" db="UniProtKB">
        <authorList>
            <consortium name="WormBaseParasite"/>
        </authorList>
    </citation>
    <scope>IDENTIFICATION</scope>
</reference>
<evidence type="ECO:0000259" key="2">
    <source>
        <dbReference type="PROSITE" id="PS50055"/>
    </source>
</evidence>
<organism evidence="5 7">
    <name type="scientific">Bursaphelenchus xylophilus</name>
    <name type="common">Pinewood nematode worm</name>
    <name type="synonym">Aphelenchoides xylophilus</name>
    <dbReference type="NCBI Taxonomy" id="6326"/>
    <lineage>
        <taxon>Eukaryota</taxon>
        <taxon>Metazoa</taxon>
        <taxon>Ecdysozoa</taxon>
        <taxon>Nematoda</taxon>
        <taxon>Chromadorea</taxon>
        <taxon>Rhabditida</taxon>
        <taxon>Tylenchina</taxon>
        <taxon>Tylenchomorpha</taxon>
        <taxon>Aphelenchoidea</taxon>
        <taxon>Aphelenchoididae</taxon>
        <taxon>Bursaphelenchus</taxon>
    </lineage>
</organism>
<gene>
    <name evidence="4" type="ORF">BXYJ_LOCUS11759</name>
</gene>
<dbReference type="Gene3D" id="3.90.190.10">
    <property type="entry name" value="Protein tyrosine phosphatase superfamily"/>
    <property type="match status" value="1"/>
</dbReference>
<dbReference type="InterPro" id="IPR000387">
    <property type="entry name" value="Tyr_Pase_dom"/>
</dbReference>
<evidence type="ECO:0000259" key="3">
    <source>
        <dbReference type="PROSITE" id="PS50056"/>
    </source>
</evidence>
<keyword evidence="6" id="KW-1185">Reference proteome</keyword>
<evidence type="ECO:0000313" key="4">
    <source>
        <dbReference type="EMBL" id="CAD5231663.1"/>
    </source>
</evidence>
<dbReference type="SMART" id="SM00194">
    <property type="entry name" value="PTPc"/>
    <property type="match status" value="1"/>
</dbReference>
<dbReference type="eggNOG" id="KOG0789">
    <property type="taxonomic scope" value="Eukaryota"/>
</dbReference>
<feature type="compositionally biased region" description="Basic residues" evidence="1">
    <location>
        <begin position="45"/>
        <end position="54"/>
    </location>
</feature>
<sequence length="494" mass="56204">MNPTRRKHIVQGSPPSQKKTSRETLSVKQANNKKKVGSLFDKLKIGRKKFHFKKLPPEQGKTKDEGTKESKTDDNDHEPTHEEEDQKAPHPGCRRVIPTIKDCRSPPPEETTASTEHIGEIKKLIEDGKTVVEYEKIKEVAKEFALHAAKLTPKGAVEEYQTELKKFIPSGMTKQNFEKNHPKNRYKDVICCDQERVKLKDSAGTCCGDYIHANHVRGPPLNPNQHFILTQGPTPYTVSDFWRMVKQENVQQIIMLCETVETKKPKCLQYWPLFDNDIMKLTDANLVVTNKGRYLHCPGTTTSVLELKDTRNEQAINLFHHQWKLWPDRSVPDNPDGLLKLLQMARACPQGHSVIIHCSAGIGRTGTIMAAEMGIQTFLQNRTPNVLQIVRALREKRAQCVQTDLQYAFIFKILLCWLEKLNPDAETTKALEDFFEGFQNIVQALRFKEKSGLKDATDKNRKGTPRITSLEKTQGGYLETRNQANCANSLPTCL</sequence>
<dbReference type="PROSITE" id="PS00383">
    <property type="entry name" value="TYR_PHOSPHATASE_1"/>
    <property type="match status" value="1"/>
</dbReference>
<dbReference type="AlphaFoldDB" id="A0A1I7RSH9"/>
<dbReference type="InterPro" id="IPR052782">
    <property type="entry name" value="Oocyte-zygote_transition_reg"/>
</dbReference>
<protein>
    <submittedName>
        <fullName evidence="4">(pine wood nematode) hypothetical protein</fullName>
    </submittedName>
</protein>
<feature type="compositionally biased region" description="Basic and acidic residues" evidence="1">
    <location>
        <begin position="60"/>
        <end position="88"/>
    </location>
</feature>
<evidence type="ECO:0000313" key="6">
    <source>
        <dbReference type="Proteomes" id="UP000659654"/>
    </source>
</evidence>
<dbReference type="CDD" id="cd00047">
    <property type="entry name" value="PTPc"/>
    <property type="match status" value="1"/>
</dbReference>
<dbReference type="EMBL" id="CAJFCV020000005">
    <property type="protein sequence ID" value="CAG9122932.1"/>
    <property type="molecule type" value="Genomic_DNA"/>
</dbReference>
<feature type="compositionally biased region" description="Polar residues" evidence="1">
    <location>
        <begin position="13"/>
        <end position="30"/>
    </location>
</feature>
<proteinExistence type="predicted"/>
<dbReference type="Proteomes" id="UP000659654">
    <property type="component" value="Unassembled WGS sequence"/>
</dbReference>
<dbReference type="WBParaSite" id="BXY_0368300.1">
    <property type="protein sequence ID" value="BXY_0368300.1"/>
    <property type="gene ID" value="BXY_0368300"/>
</dbReference>
<feature type="domain" description="Tyrosine specific protein phosphatases" evidence="3">
    <location>
        <begin position="339"/>
        <end position="408"/>
    </location>
</feature>
<name>A0A1I7RSH9_BURXY</name>
<feature type="region of interest" description="Disordered" evidence="1">
    <location>
        <begin position="1"/>
        <end position="115"/>
    </location>
</feature>
<dbReference type="Proteomes" id="UP000582659">
    <property type="component" value="Unassembled WGS sequence"/>
</dbReference>
<dbReference type="GO" id="GO:0004725">
    <property type="term" value="F:protein tyrosine phosphatase activity"/>
    <property type="evidence" value="ECO:0007669"/>
    <property type="project" value="InterPro"/>
</dbReference>
<dbReference type="PANTHER" id="PTHR46163">
    <property type="entry name" value="TYROSINE-PROTEIN PHOSPHATASE-RELATED"/>
    <property type="match status" value="1"/>
</dbReference>
<dbReference type="EMBL" id="CAJFDI010000005">
    <property type="protein sequence ID" value="CAD5231663.1"/>
    <property type="molecule type" value="Genomic_DNA"/>
</dbReference>
<dbReference type="SMR" id="A0A1I7RSH9"/>
<dbReference type="Pfam" id="PF00102">
    <property type="entry name" value="Y_phosphatase"/>
    <property type="match status" value="1"/>
</dbReference>
<dbReference type="InterPro" id="IPR029021">
    <property type="entry name" value="Prot-tyrosine_phosphatase-like"/>
</dbReference>
<dbReference type="PROSITE" id="PS50056">
    <property type="entry name" value="TYR_PHOSPHATASE_2"/>
    <property type="match status" value="1"/>
</dbReference>